<proteinExistence type="predicted"/>
<dbReference type="Gene3D" id="3.40.50.1820">
    <property type="entry name" value="alpha/beta hydrolase"/>
    <property type="match status" value="1"/>
</dbReference>
<evidence type="ECO:0000256" key="2">
    <source>
        <dbReference type="SAM" id="Phobius"/>
    </source>
</evidence>
<dbReference type="EMBL" id="HBIS01007596">
    <property type="protein sequence ID" value="CAE0612808.1"/>
    <property type="molecule type" value="Transcribed_RNA"/>
</dbReference>
<dbReference type="PANTHER" id="PTHR47030:SF2">
    <property type="entry name" value="LIPASE CLASS 3 FAMILY PROTEIN"/>
    <property type="match status" value="1"/>
</dbReference>
<keyword evidence="2" id="KW-1133">Transmembrane helix</keyword>
<dbReference type="InterPro" id="IPR002921">
    <property type="entry name" value="Fungal_lipase-type"/>
</dbReference>
<evidence type="ECO:0000313" key="4">
    <source>
        <dbReference type="EMBL" id="CAE0612808.1"/>
    </source>
</evidence>
<accession>A0A7S3UHD7</accession>
<name>A0A7S3UHD7_9CHLO</name>
<feature type="domain" description="Fungal lipase-type" evidence="3">
    <location>
        <begin position="454"/>
        <end position="622"/>
    </location>
</feature>
<gene>
    <name evidence="4" type="ORF">PSAL00342_LOCUS6707</name>
</gene>
<reference evidence="4" key="1">
    <citation type="submission" date="2021-01" db="EMBL/GenBank/DDBJ databases">
        <authorList>
            <person name="Corre E."/>
            <person name="Pelletier E."/>
            <person name="Niang G."/>
            <person name="Scheremetjew M."/>
            <person name="Finn R."/>
            <person name="Kale V."/>
            <person name="Holt S."/>
            <person name="Cochrane G."/>
            <person name="Meng A."/>
            <person name="Brown T."/>
            <person name="Cohen L."/>
        </authorList>
    </citation>
    <scope>NUCLEOTIDE SEQUENCE</scope>
    <source>
        <strain evidence="4">CCMP1897</strain>
    </source>
</reference>
<dbReference type="Pfam" id="PF01764">
    <property type="entry name" value="Lipase_3"/>
    <property type="match status" value="1"/>
</dbReference>
<dbReference type="GO" id="GO:0006629">
    <property type="term" value="P:lipid metabolic process"/>
    <property type="evidence" value="ECO:0007669"/>
    <property type="project" value="InterPro"/>
</dbReference>
<keyword evidence="2" id="KW-0472">Membrane</keyword>
<dbReference type="InterPro" id="IPR029058">
    <property type="entry name" value="AB_hydrolase_fold"/>
</dbReference>
<feature type="transmembrane region" description="Helical" evidence="2">
    <location>
        <begin position="224"/>
        <end position="244"/>
    </location>
</feature>
<keyword evidence="2" id="KW-0812">Transmembrane</keyword>
<feature type="transmembrane region" description="Helical" evidence="2">
    <location>
        <begin position="127"/>
        <end position="148"/>
    </location>
</feature>
<protein>
    <recommendedName>
        <fullName evidence="3">Fungal lipase-type domain-containing protein</fullName>
    </recommendedName>
</protein>
<feature type="compositionally biased region" description="Polar residues" evidence="1">
    <location>
        <begin position="694"/>
        <end position="713"/>
    </location>
</feature>
<feature type="transmembrane region" description="Helical" evidence="2">
    <location>
        <begin position="91"/>
        <end position="115"/>
    </location>
</feature>
<feature type="region of interest" description="Disordered" evidence="1">
    <location>
        <begin position="679"/>
        <end position="713"/>
    </location>
</feature>
<dbReference type="AlphaFoldDB" id="A0A7S3UHD7"/>
<evidence type="ECO:0000259" key="3">
    <source>
        <dbReference type="Pfam" id="PF01764"/>
    </source>
</evidence>
<evidence type="ECO:0000256" key="1">
    <source>
        <dbReference type="SAM" id="MobiDB-lite"/>
    </source>
</evidence>
<organism evidence="4">
    <name type="scientific">Picocystis salinarum</name>
    <dbReference type="NCBI Taxonomy" id="88271"/>
    <lineage>
        <taxon>Eukaryota</taxon>
        <taxon>Viridiplantae</taxon>
        <taxon>Chlorophyta</taxon>
        <taxon>Picocystophyceae</taxon>
        <taxon>Picocystales</taxon>
        <taxon>Picocystaceae</taxon>
        <taxon>Picocystis</taxon>
    </lineage>
</organism>
<dbReference type="PANTHER" id="PTHR47030">
    <property type="entry name" value="LIPASE CLASS 3 FAMILY PROTEIN"/>
    <property type="match status" value="1"/>
</dbReference>
<sequence>MSRATVVCRFESRQPLADVLEVQERGILPPLFRSGFDVPFEPGLGGLLHRFARKGSRTGGPFYHTSSIRVDARSDVDVRIRVARHRAAMATALRGSAVLHATLTTSWLVLSAVWISRTDGGTHAYGVVGIFASTVRLVWYACIAYFQVRCVHAVLRRRFAFHDARMEVADEVEEEDVDGLHPEVVQAYTVLGRWDTVASAVIGAEAAAFVAQCVGAALNGSENVGVAAAAASCALAALLLRLTWAQGTPLRWRRWWKDDVELWRMHADARNAKIGGAEAVRRFAALAMAGARAKGRSKVQIASGVAMLARRRNWTHQKQTGEIGEILDEKRVLSAMAMHRYAVAAYTGFLLDAGRCAPFAPCVLGWKHGAFFPWRWRKQRNTPVEDNLIGGHAARFAKAAGVELEDVCAGSCENWAAKRRRRQHAGGHASRSRQGKEYLPAHFLTMVHDAKLVVLAIRGTENLDDILVDVTADGLAIQPEDLGMDDWNIEKQGSDNENGGIEKATHTNLKDWYPGALGYAHRGVLLAARMLARNLEKGPALAALREGLSAGYQLRITGHSLGGSIASVLVLRWRILFEAKAVVFSPLPALDHRAVEVIGADILRDTITCVIFGDDIVPRLSMVAMRKLADAAAEAWERDRIASPVQIPHWQGFTFALKHACLCMWCAGQHSRQEPIARRSIPSSHAGLGDRVNGSDTTIQESPTSQLSVEQGQSGFLPDVRSYPVWKAPATEEACRVPSSATADPASVQEMRNHQDREHCPKALGKTKPRMSIREPELVQQGLIYHLQACSGLTSSLSSSRLIVGTNYSLQTRPSTFFDEVVLSDNMLLDHLPWRTSAAIVDLGNYFASHVHRADVEIVVEN</sequence>
<dbReference type="SUPFAM" id="SSF53474">
    <property type="entry name" value="alpha/beta-Hydrolases"/>
    <property type="match status" value="1"/>
</dbReference>
<feature type="region of interest" description="Disordered" evidence="1">
    <location>
        <begin position="736"/>
        <end position="758"/>
    </location>
</feature>
<dbReference type="CDD" id="cd00519">
    <property type="entry name" value="Lipase_3"/>
    <property type="match status" value="1"/>
</dbReference>